<dbReference type="PANTHER" id="PTHR34857:SF2">
    <property type="entry name" value="SLL0384 PROTEIN"/>
    <property type="match status" value="1"/>
</dbReference>
<dbReference type="InterPro" id="IPR051611">
    <property type="entry name" value="ECF_transporter_component"/>
</dbReference>
<evidence type="ECO:0000256" key="5">
    <source>
        <dbReference type="ARBA" id="ARBA00023136"/>
    </source>
</evidence>
<dbReference type="GO" id="GO:0005886">
    <property type="term" value="C:plasma membrane"/>
    <property type="evidence" value="ECO:0007669"/>
    <property type="project" value="UniProtKB-ARBA"/>
</dbReference>
<feature type="transmembrane region" description="Helical" evidence="6">
    <location>
        <begin position="95"/>
        <end position="117"/>
    </location>
</feature>
<dbReference type="CDD" id="cd16914">
    <property type="entry name" value="EcfT"/>
    <property type="match status" value="1"/>
</dbReference>
<evidence type="ECO:0000313" key="7">
    <source>
        <dbReference type="EMBL" id="KYH34259.1"/>
    </source>
</evidence>
<dbReference type="RefSeq" id="WP_341372119.1">
    <property type="nucleotide sequence ID" value="NZ_LTBA01000021.1"/>
</dbReference>
<protein>
    <submittedName>
        <fullName evidence="7">Nickel transport protein NikQ</fullName>
    </submittedName>
</protein>
<evidence type="ECO:0000256" key="6">
    <source>
        <dbReference type="SAM" id="Phobius"/>
    </source>
</evidence>
<evidence type="ECO:0000256" key="3">
    <source>
        <dbReference type="ARBA" id="ARBA00022692"/>
    </source>
</evidence>
<evidence type="ECO:0000256" key="2">
    <source>
        <dbReference type="ARBA" id="ARBA00022475"/>
    </source>
</evidence>
<proteinExistence type="predicted"/>
<dbReference type="Pfam" id="PF02361">
    <property type="entry name" value="CbiQ"/>
    <property type="match status" value="1"/>
</dbReference>
<keyword evidence="8" id="KW-1185">Reference proteome</keyword>
<keyword evidence="5 6" id="KW-0472">Membrane</keyword>
<comment type="subcellular location">
    <subcellularLocation>
        <location evidence="1">Membrane</location>
        <topology evidence="1">Multi-pass membrane protein</topology>
    </subcellularLocation>
</comment>
<evidence type="ECO:0000256" key="1">
    <source>
        <dbReference type="ARBA" id="ARBA00004141"/>
    </source>
</evidence>
<feature type="transmembrane region" description="Helical" evidence="6">
    <location>
        <begin position="123"/>
        <end position="140"/>
    </location>
</feature>
<dbReference type="Proteomes" id="UP000075531">
    <property type="component" value="Unassembled WGS sequence"/>
</dbReference>
<feature type="transmembrane region" description="Helical" evidence="6">
    <location>
        <begin position="161"/>
        <end position="181"/>
    </location>
</feature>
<sequence>MIPEWLLNNEEYNPSNDKNAFVDKSISTLLKILSKIRLSKKSINNRFNINPSIKILCTFLLVLFMSLSKSFMYVLILNVYMLFLLSLLDGQTIKPILFASFLGGVFTSVALIPSILLGNTLNSIMLILKVFATIGMVNILSYTIPWNKITQAFKIFHIPDMFILILDITIKYIIILGNFSLNMFYALKLRSVGRNQNKSSSMSGIIGNMFLISKDMAEEMYSAMECRGFTGEYYINSNFKINFFDISYLIIHAILILLFFYIARM</sequence>
<keyword evidence="3 6" id="KW-0812">Transmembrane</keyword>
<evidence type="ECO:0000256" key="4">
    <source>
        <dbReference type="ARBA" id="ARBA00022989"/>
    </source>
</evidence>
<comment type="caution">
    <text evidence="7">The sequence shown here is derived from an EMBL/GenBank/DDBJ whole genome shotgun (WGS) entry which is preliminary data.</text>
</comment>
<dbReference type="STRING" id="1121338.CLTEP_18340"/>
<dbReference type="PANTHER" id="PTHR34857">
    <property type="entry name" value="SLL0384 PROTEIN"/>
    <property type="match status" value="1"/>
</dbReference>
<keyword evidence="2" id="KW-1003">Cell membrane</keyword>
<dbReference type="EMBL" id="LTBA01000021">
    <property type="protein sequence ID" value="KYH34259.1"/>
    <property type="molecule type" value="Genomic_DNA"/>
</dbReference>
<accession>A0A151B2U5</accession>
<dbReference type="InterPro" id="IPR003339">
    <property type="entry name" value="ABC/ECF_trnsptr_transmembrane"/>
</dbReference>
<dbReference type="AlphaFoldDB" id="A0A151B2U5"/>
<evidence type="ECO:0000313" key="8">
    <source>
        <dbReference type="Proteomes" id="UP000075531"/>
    </source>
</evidence>
<name>A0A151B2U5_9CLOT</name>
<keyword evidence="4 6" id="KW-1133">Transmembrane helix</keyword>
<feature type="transmembrane region" description="Helical" evidence="6">
    <location>
        <begin position="246"/>
        <end position="263"/>
    </location>
</feature>
<reference evidence="7 8" key="1">
    <citation type="submission" date="2016-02" db="EMBL/GenBank/DDBJ databases">
        <title>Genome sequence of Clostridium tepidiprofundi DSM 19306.</title>
        <authorList>
            <person name="Poehlein A."/>
            <person name="Daniel R."/>
        </authorList>
    </citation>
    <scope>NUCLEOTIDE SEQUENCE [LARGE SCALE GENOMIC DNA]</scope>
    <source>
        <strain evidence="7 8">DSM 19306</strain>
    </source>
</reference>
<organism evidence="7 8">
    <name type="scientific">Clostridium tepidiprofundi DSM 19306</name>
    <dbReference type="NCBI Taxonomy" id="1121338"/>
    <lineage>
        <taxon>Bacteria</taxon>
        <taxon>Bacillati</taxon>
        <taxon>Bacillota</taxon>
        <taxon>Clostridia</taxon>
        <taxon>Eubacteriales</taxon>
        <taxon>Clostridiaceae</taxon>
        <taxon>Clostridium</taxon>
    </lineage>
</organism>
<dbReference type="PATRIC" id="fig|1121338.3.peg.1878"/>
<gene>
    <name evidence="7" type="primary">nikQ</name>
    <name evidence="7" type="ORF">CLTEP_18340</name>
</gene>